<dbReference type="GO" id="GO:0071513">
    <property type="term" value="C:phosphopantothenoylcysteine decarboxylase complex"/>
    <property type="evidence" value="ECO:0007669"/>
    <property type="project" value="TreeGrafter"/>
</dbReference>
<dbReference type="EMBL" id="CP011391">
    <property type="protein sequence ID" value="AMK55590.1"/>
    <property type="molecule type" value="Genomic_DNA"/>
</dbReference>
<dbReference type="PANTHER" id="PTHR14359">
    <property type="entry name" value="HOMO-OLIGOMERIC FLAVIN CONTAINING CYS DECARBOXYLASE FAMILY"/>
    <property type="match status" value="1"/>
</dbReference>
<evidence type="ECO:0000259" key="6">
    <source>
        <dbReference type="Pfam" id="PF04127"/>
    </source>
</evidence>
<accession>A0A140DY63</accession>
<dbReference type="Pfam" id="PF02441">
    <property type="entry name" value="Flavoprotein"/>
    <property type="match status" value="1"/>
</dbReference>
<comment type="similarity">
    <text evidence="3 4">In the C-terminal section; belongs to the PPC synthetase family.</text>
</comment>
<feature type="binding site" evidence="3">
    <location>
        <position position="275"/>
    </location>
    <ligand>
        <name>CTP</name>
        <dbReference type="ChEBI" id="CHEBI:37563"/>
    </ligand>
</feature>
<comment type="pathway">
    <text evidence="3 4">Cofactor biosynthesis; coenzyme A biosynthesis; CoA from (R)-pantothenate: step 3/5.</text>
</comment>
<dbReference type="STRING" id="1702221.AALO17_24560"/>
<protein>
    <recommendedName>
        <fullName evidence="3">Coenzyme A biosynthesis bifunctional protein CoaBC</fullName>
    </recommendedName>
    <alternativeName>
        <fullName evidence="3">DNA/pantothenate metabolism flavoprotein</fullName>
    </alternativeName>
    <alternativeName>
        <fullName evidence="3">Phosphopantothenoylcysteine synthetase/decarboxylase</fullName>
        <shortName evidence="3">PPCS-PPCDC</shortName>
    </alternativeName>
    <domain>
        <recommendedName>
            <fullName evidence="3">Phosphopantothenoylcysteine decarboxylase</fullName>
            <shortName evidence="3">PPC decarboxylase</shortName>
            <shortName evidence="3">PPC-DC</shortName>
            <ecNumber evidence="3">4.1.1.36</ecNumber>
        </recommendedName>
        <alternativeName>
            <fullName evidence="3">CoaC</fullName>
        </alternativeName>
    </domain>
    <domain>
        <recommendedName>
            <fullName evidence="3">Phosphopantothenate--cysteine ligase</fullName>
            <ecNumber evidence="3">6.3.2.5</ecNumber>
        </recommendedName>
        <alternativeName>
            <fullName evidence="3">CoaB</fullName>
        </alternativeName>
        <alternativeName>
            <fullName evidence="3">Phosphopantothenoylcysteine synthetase</fullName>
            <shortName evidence="3">PPC synthetase</shortName>
            <shortName evidence="3">PPC-S</shortName>
        </alternativeName>
    </domain>
</protein>
<feature type="active site" description="Proton donor" evidence="3">
    <location>
        <position position="156"/>
    </location>
</feature>
<comment type="pathway">
    <text evidence="3 4">Cofactor biosynthesis; coenzyme A biosynthesis; CoA from (R)-pantothenate: step 2/5.</text>
</comment>
<proteinExistence type="inferred from homology"/>
<dbReference type="NCBIfam" id="TIGR00521">
    <property type="entry name" value="coaBC_dfp"/>
    <property type="match status" value="1"/>
</dbReference>
<evidence type="ECO:0000256" key="1">
    <source>
        <dbReference type="ARBA" id="ARBA00022793"/>
    </source>
</evidence>
<dbReference type="InterPro" id="IPR035929">
    <property type="entry name" value="CoaB-like_sf"/>
</dbReference>
<dbReference type="GeneID" id="78478976"/>
<feature type="binding site" evidence="3">
    <location>
        <position position="338"/>
    </location>
    <ligand>
        <name>CTP</name>
        <dbReference type="ChEBI" id="CHEBI:37563"/>
    </ligand>
</feature>
<comment type="similarity">
    <text evidence="3 4">In the N-terminal section; belongs to the HFCD (homo-oligomeric flavin containing Cys decarboxylase) superfamily.</text>
</comment>
<dbReference type="KEGG" id="fro:AALO17_24560"/>
<comment type="caution">
    <text evidence="3">Lacks conserved residue(s) required for the propagation of feature annotation.</text>
</comment>
<comment type="catalytic activity">
    <reaction evidence="3 4">
        <text>N-[(R)-4-phosphopantothenoyl]-L-cysteine + H(+) = (R)-4'-phosphopantetheine + CO2</text>
        <dbReference type="Rhea" id="RHEA:16793"/>
        <dbReference type="ChEBI" id="CHEBI:15378"/>
        <dbReference type="ChEBI" id="CHEBI:16526"/>
        <dbReference type="ChEBI" id="CHEBI:59458"/>
        <dbReference type="ChEBI" id="CHEBI:61723"/>
        <dbReference type="EC" id="4.1.1.36"/>
    </reaction>
</comment>
<dbReference type="RefSeq" id="WP_067559429.1">
    <property type="nucleotide sequence ID" value="NZ_CAMTBT010000004.1"/>
</dbReference>
<dbReference type="GO" id="GO:0015941">
    <property type="term" value="P:pantothenate catabolic process"/>
    <property type="evidence" value="ECO:0007669"/>
    <property type="project" value="InterPro"/>
</dbReference>
<keyword evidence="3 4" id="KW-0285">Flavoprotein</keyword>
<feature type="region of interest" description="Phosphopantothenoylcysteine decarboxylase" evidence="3">
    <location>
        <begin position="1"/>
        <end position="187"/>
    </location>
</feature>
<evidence type="ECO:0000256" key="4">
    <source>
        <dbReference type="RuleBase" id="RU364078"/>
    </source>
</evidence>
<feature type="binding site" evidence="3">
    <location>
        <position position="320"/>
    </location>
    <ligand>
        <name>CTP</name>
        <dbReference type="ChEBI" id="CHEBI:37563"/>
    </ligand>
</feature>
<dbReference type="PATRIC" id="fig|1702221.3.peg.2389"/>
<dbReference type="GO" id="GO:0046872">
    <property type="term" value="F:metal ion binding"/>
    <property type="evidence" value="ECO:0007669"/>
    <property type="project" value="UniProtKB-KW"/>
</dbReference>
<dbReference type="OrthoDB" id="9802554at2"/>
<dbReference type="SUPFAM" id="SSF102645">
    <property type="entry name" value="CoaB-like"/>
    <property type="match status" value="1"/>
</dbReference>
<dbReference type="Proteomes" id="UP000069771">
    <property type="component" value="Chromosome"/>
</dbReference>
<organism evidence="7 8">
    <name type="scientific">Faecalibaculum rodentium</name>
    <dbReference type="NCBI Taxonomy" id="1702221"/>
    <lineage>
        <taxon>Bacteria</taxon>
        <taxon>Bacillati</taxon>
        <taxon>Bacillota</taxon>
        <taxon>Erysipelotrichia</taxon>
        <taxon>Erysipelotrichales</taxon>
        <taxon>Erysipelotrichaceae</taxon>
        <taxon>Faecalibaculum</taxon>
    </lineage>
</organism>
<keyword evidence="3" id="KW-0511">Multifunctional enzyme</keyword>
<feature type="domain" description="DNA/pantothenate metabolism flavoprotein C-terminal" evidence="6">
    <location>
        <begin position="183"/>
        <end position="389"/>
    </location>
</feature>
<feature type="domain" description="Flavoprotein" evidence="5">
    <location>
        <begin position="4"/>
        <end position="177"/>
    </location>
</feature>
<dbReference type="Gene3D" id="3.40.50.1950">
    <property type="entry name" value="Flavin prenyltransferase-like"/>
    <property type="match status" value="1"/>
</dbReference>
<evidence type="ECO:0000256" key="3">
    <source>
        <dbReference type="HAMAP-Rule" id="MF_02225"/>
    </source>
</evidence>
<dbReference type="AlphaFoldDB" id="A0A140DY63"/>
<feature type="region of interest" description="Phosphopantothenate--cysteine ligase" evidence="3">
    <location>
        <begin position="188"/>
        <end position="392"/>
    </location>
</feature>
<dbReference type="InterPro" id="IPR007085">
    <property type="entry name" value="DNA/pantothenate-metab_flavo_C"/>
</dbReference>
<reference evidence="7 8" key="1">
    <citation type="journal article" date="2016" name="Gut Pathog.">
        <title>Whole genome sequencing of "Faecalibaculum rodentium" ALO17, isolated from C57BL/6J laboratory mouse feces.</title>
        <authorList>
            <person name="Lim S."/>
            <person name="Chang D.H."/>
            <person name="Ahn S."/>
            <person name="Kim B.C."/>
        </authorList>
    </citation>
    <scope>NUCLEOTIDE SEQUENCE [LARGE SCALE GENOMIC DNA]</scope>
    <source>
        <strain evidence="7 8">Alo17</strain>
    </source>
</reference>
<keyword evidence="3 4" id="KW-0436">Ligase</keyword>
<comment type="cofactor">
    <cofactor evidence="3">
        <name>FMN</name>
        <dbReference type="ChEBI" id="CHEBI:58210"/>
    </cofactor>
    <text evidence="3">Binds 1 FMN per subunit.</text>
</comment>
<dbReference type="EC" id="6.3.2.5" evidence="3"/>
<dbReference type="GO" id="GO:0004633">
    <property type="term" value="F:phosphopantothenoylcysteine decarboxylase activity"/>
    <property type="evidence" value="ECO:0007669"/>
    <property type="project" value="UniProtKB-UniRule"/>
</dbReference>
<dbReference type="Gene3D" id="3.40.50.10300">
    <property type="entry name" value="CoaB-like"/>
    <property type="match status" value="1"/>
</dbReference>
<feature type="binding site" evidence="3">
    <location>
        <position position="285"/>
    </location>
    <ligand>
        <name>CTP</name>
        <dbReference type="ChEBI" id="CHEBI:37563"/>
    </ligand>
</feature>
<keyword evidence="1 3" id="KW-0210">Decarboxylase</keyword>
<evidence type="ECO:0000313" key="8">
    <source>
        <dbReference type="Proteomes" id="UP000069771"/>
    </source>
</evidence>
<keyword evidence="3 4" id="KW-0288">FMN</keyword>
<dbReference type="InterPro" id="IPR003382">
    <property type="entry name" value="Flavoprotein"/>
</dbReference>
<keyword evidence="2 3" id="KW-0456">Lyase</keyword>
<keyword evidence="8" id="KW-1185">Reference proteome</keyword>
<comment type="function">
    <text evidence="3">Catalyzes two sequential steps in the biosynthesis of coenzyme A. In the first step cysteine is conjugated to 4'-phosphopantothenate to form 4-phosphopantothenoylcysteine. In the second step the latter compound is decarboxylated to form 4'-phosphopantotheine.</text>
</comment>
<dbReference type="InterPro" id="IPR005252">
    <property type="entry name" value="CoaBC"/>
</dbReference>
<evidence type="ECO:0000313" key="7">
    <source>
        <dbReference type="EMBL" id="AMK55590.1"/>
    </source>
</evidence>
<dbReference type="Pfam" id="PF04127">
    <property type="entry name" value="DFP"/>
    <property type="match status" value="1"/>
</dbReference>
<evidence type="ECO:0000256" key="2">
    <source>
        <dbReference type="ARBA" id="ARBA00023239"/>
    </source>
</evidence>
<dbReference type="HAMAP" id="MF_02225">
    <property type="entry name" value="CoaBC"/>
    <property type="match status" value="1"/>
</dbReference>
<comment type="cofactor">
    <cofactor evidence="3">
        <name>Mg(2+)</name>
        <dbReference type="ChEBI" id="CHEBI:18420"/>
    </cofactor>
</comment>
<dbReference type="GO" id="GO:0004632">
    <property type="term" value="F:phosphopantothenate--cysteine ligase activity"/>
    <property type="evidence" value="ECO:0007669"/>
    <property type="project" value="UniProtKB-UniRule"/>
</dbReference>
<dbReference type="EC" id="4.1.1.36" evidence="3"/>
<comment type="function">
    <text evidence="4">Catalyzes two steps in the biosynthesis of coenzyme A. In the first step cysteine is conjugated to 4'-phosphopantothenate to form 4-phosphopantothenoylcysteine, in the latter compound is decarboxylated to form 4'-phosphopantotheine.</text>
</comment>
<feature type="binding site" evidence="3">
    <location>
        <position position="334"/>
    </location>
    <ligand>
        <name>CTP</name>
        <dbReference type="ChEBI" id="CHEBI:37563"/>
    </ligand>
</feature>
<feature type="binding site" evidence="3">
    <location>
        <begin position="301"/>
        <end position="304"/>
    </location>
    <ligand>
        <name>CTP</name>
        <dbReference type="ChEBI" id="CHEBI:37563"/>
    </ligand>
</feature>
<dbReference type="GO" id="GO:0015937">
    <property type="term" value="P:coenzyme A biosynthetic process"/>
    <property type="evidence" value="ECO:0007669"/>
    <property type="project" value="UniProtKB-UniRule"/>
</dbReference>
<keyword evidence="3" id="KW-0460">Magnesium</keyword>
<name>A0A140DY63_9FIRM</name>
<dbReference type="SUPFAM" id="SSF52507">
    <property type="entry name" value="Homo-oligomeric flavin-containing Cys decarboxylases, HFCD"/>
    <property type="match status" value="1"/>
</dbReference>
<comment type="catalytic activity">
    <reaction evidence="3 4">
        <text>(R)-4'-phosphopantothenate + L-cysteine + CTP = N-[(R)-4-phosphopantothenoyl]-L-cysteine + CMP + diphosphate + H(+)</text>
        <dbReference type="Rhea" id="RHEA:19397"/>
        <dbReference type="ChEBI" id="CHEBI:10986"/>
        <dbReference type="ChEBI" id="CHEBI:15378"/>
        <dbReference type="ChEBI" id="CHEBI:33019"/>
        <dbReference type="ChEBI" id="CHEBI:35235"/>
        <dbReference type="ChEBI" id="CHEBI:37563"/>
        <dbReference type="ChEBI" id="CHEBI:59458"/>
        <dbReference type="ChEBI" id="CHEBI:60377"/>
        <dbReference type="EC" id="6.3.2.5"/>
    </reaction>
</comment>
<dbReference type="UniPathway" id="UPA00241">
    <property type="reaction ID" value="UER00353"/>
</dbReference>
<dbReference type="InterPro" id="IPR036551">
    <property type="entry name" value="Flavin_trans-like"/>
</dbReference>
<gene>
    <name evidence="3" type="primary">coaBC</name>
    <name evidence="7" type="ORF">AALO17_24560</name>
</gene>
<sequence>MEPKHILIVVTGGIAAYKACDLTSRLSKTGHEIRVVMTEHATKFVTPLTFESLCHRPVLTSLFEDHPEDPIAHVNLAKWADVVCVVPATANIIGKIAHGIADDLASTVCLAAYRKRILCPAMNVHMYENEAVQDNLRVLRNRGWEILEPVSGLLACQDEGKGKLPPVETIAETVLSSLHDKPLAGKRVVVTAGPTQEALDPVRFISNHSTGKQGYAIARAARNLGAETVLITGPVSLAAPSEMEVVPVVSAREMFEAVKARQDADIFVLAAAVSDFRPKVVSDQKIKKRDAALVTELEPNPDILAWLGEHKRPGQKLVGFAMETQNLEENARHKLEAKHCNLLVANDLFVPGAGFGTDTNVVLFITPEKTRRLEKTTKEDLGYRILEEAAGC</sequence>
<evidence type="ECO:0000259" key="5">
    <source>
        <dbReference type="Pfam" id="PF02441"/>
    </source>
</evidence>
<dbReference type="GO" id="GO:0010181">
    <property type="term" value="F:FMN binding"/>
    <property type="evidence" value="ECO:0007669"/>
    <property type="project" value="UniProtKB-UniRule"/>
</dbReference>
<keyword evidence="3" id="KW-0479">Metal-binding</keyword>
<dbReference type="PANTHER" id="PTHR14359:SF6">
    <property type="entry name" value="PHOSPHOPANTOTHENOYLCYSTEINE DECARBOXYLASE"/>
    <property type="match status" value="1"/>
</dbReference>